<keyword evidence="6" id="KW-0645">Protease</keyword>
<dbReference type="RefSeq" id="WP_309741216.1">
    <property type="nucleotide sequence ID" value="NZ_JAVDQI010000012.1"/>
</dbReference>
<dbReference type="Gene3D" id="3.30.479.30">
    <property type="entry name" value="Band 7 domain"/>
    <property type="match status" value="1"/>
</dbReference>
<accession>A0AA90U0V3</accession>
<dbReference type="PRINTS" id="PR00721">
    <property type="entry name" value="STOMATIN"/>
</dbReference>
<dbReference type="GO" id="GO:0006508">
    <property type="term" value="P:proteolysis"/>
    <property type="evidence" value="ECO:0007669"/>
    <property type="project" value="UniProtKB-KW"/>
</dbReference>
<sequence length="299" mass="33260">MSFEEKSQRMSNRELRSNPIIFAQIRPIEYGVVERFGKFTKVLEPGLHFLIPFVDKVRIVNITEQMVDVDPQMVITSDKLNAIVDAVVYYKVKDPQAALYHVDDHKRQLSSLARTTLRAVIGKMTLTDANENRAEINDSVEQILNEETKSYGVDILRVEIQRIEPPQDVQEAMNEVVKANNKKIAAADFANAAEIEADGFKRAEIKKAEGLKEAAILEANGKAYAITAVAKADAEQIKLVNESIQKYFVDNAIDYKKLESTVAALKNGTKIIVGTDTELVNVIGDASGVVPIPTQKEIM</sequence>
<dbReference type="FunFam" id="3.30.479.30:FF:000004">
    <property type="entry name" value="Putative membrane protease family, stomatin"/>
    <property type="match status" value="1"/>
</dbReference>
<keyword evidence="4" id="KW-0472">Membrane</keyword>
<comment type="similarity">
    <text evidence="2">Belongs to the band 7/mec-2 family.</text>
</comment>
<dbReference type="PANTHER" id="PTHR43327">
    <property type="entry name" value="STOMATIN-LIKE PROTEIN 2, MITOCHONDRIAL"/>
    <property type="match status" value="1"/>
</dbReference>
<evidence type="ECO:0000313" key="7">
    <source>
        <dbReference type="Proteomes" id="UP001185015"/>
    </source>
</evidence>
<evidence type="ECO:0000256" key="2">
    <source>
        <dbReference type="ARBA" id="ARBA00008164"/>
    </source>
</evidence>
<keyword evidence="7" id="KW-1185">Reference proteome</keyword>
<keyword evidence="6" id="KW-0378">Hydrolase</keyword>
<protein>
    <submittedName>
        <fullName evidence="6">Regulator of protease activity HflC (Stomatin/prohibitin superfamily)</fullName>
    </submittedName>
</protein>
<reference evidence="6 7" key="1">
    <citation type="submission" date="2023-07" db="EMBL/GenBank/DDBJ databases">
        <title>Genomic Encyclopedia of Type Strains, Phase IV (KMG-IV): sequencing the most valuable type-strain genomes for metagenomic binning, comparative biology and taxonomic classification.</title>
        <authorList>
            <person name="Goeker M."/>
        </authorList>
    </citation>
    <scope>NUCLEOTIDE SEQUENCE [LARGE SCALE GENOMIC DNA]</scope>
    <source>
        <strain evidence="6 7">DSM 17273</strain>
    </source>
</reference>
<dbReference type="InterPro" id="IPR001107">
    <property type="entry name" value="Band_7"/>
</dbReference>
<dbReference type="Pfam" id="PF01145">
    <property type="entry name" value="Band_7"/>
    <property type="match status" value="1"/>
</dbReference>
<evidence type="ECO:0000256" key="1">
    <source>
        <dbReference type="ARBA" id="ARBA00004167"/>
    </source>
</evidence>
<feature type="domain" description="Band 7" evidence="5">
    <location>
        <begin position="20"/>
        <end position="177"/>
    </location>
</feature>
<dbReference type="GO" id="GO:0008233">
    <property type="term" value="F:peptidase activity"/>
    <property type="evidence" value="ECO:0007669"/>
    <property type="project" value="UniProtKB-KW"/>
</dbReference>
<comment type="caution">
    <text evidence="6">The sequence shown here is derived from an EMBL/GenBank/DDBJ whole genome shotgun (WGS) entry which is preliminary data.</text>
</comment>
<organism evidence="6 7">
    <name type="scientific">Methanococcoides alaskense</name>
    <dbReference type="NCBI Taxonomy" id="325778"/>
    <lineage>
        <taxon>Archaea</taxon>
        <taxon>Methanobacteriati</taxon>
        <taxon>Methanobacteriota</taxon>
        <taxon>Stenosarchaea group</taxon>
        <taxon>Methanomicrobia</taxon>
        <taxon>Methanosarcinales</taxon>
        <taxon>Methanosarcinaceae</taxon>
        <taxon>Methanococcoides</taxon>
    </lineage>
</organism>
<dbReference type="GO" id="GO:0098552">
    <property type="term" value="C:side of membrane"/>
    <property type="evidence" value="ECO:0007669"/>
    <property type="project" value="UniProtKB-ARBA"/>
</dbReference>
<gene>
    <name evidence="6" type="ORF">J2750_002293</name>
</gene>
<evidence type="ECO:0000256" key="4">
    <source>
        <dbReference type="ARBA" id="ARBA00022989"/>
    </source>
</evidence>
<evidence type="ECO:0000259" key="5">
    <source>
        <dbReference type="SMART" id="SM00244"/>
    </source>
</evidence>
<dbReference type="PANTHER" id="PTHR43327:SF10">
    <property type="entry name" value="STOMATIN-LIKE PROTEIN 2, MITOCHONDRIAL"/>
    <property type="match status" value="1"/>
</dbReference>
<dbReference type="InterPro" id="IPR050710">
    <property type="entry name" value="Band7/mec-2_domain"/>
</dbReference>
<keyword evidence="3" id="KW-0812">Transmembrane</keyword>
<dbReference type="AlphaFoldDB" id="A0AA90U0V3"/>
<proteinExistence type="inferred from homology"/>
<comment type="subcellular location">
    <subcellularLocation>
        <location evidence="1">Membrane</location>
        <topology evidence="1">Single-pass membrane protein</topology>
    </subcellularLocation>
</comment>
<name>A0AA90U0V3_9EURY</name>
<dbReference type="InterPro" id="IPR036013">
    <property type="entry name" value="Band_7/SPFH_dom_sf"/>
</dbReference>
<dbReference type="GO" id="GO:0005886">
    <property type="term" value="C:plasma membrane"/>
    <property type="evidence" value="ECO:0007669"/>
    <property type="project" value="UniProtKB-ARBA"/>
</dbReference>
<dbReference type="EMBL" id="JAVDQI010000012">
    <property type="protein sequence ID" value="MDR6223816.1"/>
    <property type="molecule type" value="Genomic_DNA"/>
</dbReference>
<dbReference type="SMART" id="SM00244">
    <property type="entry name" value="PHB"/>
    <property type="match status" value="1"/>
</dbReference>
<dbReference type="Proteomes" id="UP001185015">
    <property type="component" value="Unassembled WGS sequence"/>
</dbReference>
<evidence type="ECO:0000313" key="6">
    <source>
        <dbReference type="EMBL" id="MDR6223816.1"/>
    </source>
</evidence>
<dbReference type="InterPro" id="IPR001972">
    <property type="entry name" value="Stomatin_HflK_fam"/>
</dbReference>
<dbReference type="SUPFAM" id="SSF117892">
    <property type="entry name" value="Band 7/SPFH domain"/>
    <property type="match status" value="1"/>
</dbReference>
<keyword evidence="4" id="KW-1133">Transmembrane helix</keyword>
<evidence type="ECO:0000256" key="3">
    <source>
        <dbReference type="ARBA" id="ARBA00022692"/>
    </source>
</evidence>